<dbReference type="Proteomes" id="UP001377830">
    <property type="component" value="Chromosome"/>
</dbReference>
<dbReference type="AlphaFoldDB" id="A0AAN0MK45"/>
<feature type="chain" id="PRO_5042896298" description="ABC transporter substrate-binding protein" evidence="1">
    <location>
        <begin position="27"/>
        <end position="121"/>
    </location>
</feature>
<feature type="signal peptide" evidence="1">
    <location>
        <begin position="1"/>
        <end position="26"/>
    </location>
</feature>
<evidence type="ECO:0008006" key="4">
    <source>
        <dbReference type="Google" id="ProtNLM"/>
    </source>
</evidence>
<gene>
    <name evidence="2" type="ORF">PEC302110_07650</name>
</gene>
<accession>A0AAN0MK45</accession>
<dbReference type="Gene3D" id="3.40.190.10">
    <property type="entry name" value="Periplasmic binding protein-like II"/>
    <property type="match status" value="1"/>
</dbReference>
<protein>
    <recommendedName>
        <fullName evidence="4">ABC transporter substrate-binding protein</fullName>
    </recommendedName>
</protein>
<evidence type="ECO:0000256" key="1">
    <source>
        <dbReference type="SAM" id="SignalP"/>
    </source>
</evidence>
<proteinExistence type="predicted"/>
<dbReference type="KEGG" id="parl:PEC302110_07650"/>
<dbReference type="EMBL" id="AP028908">
    <property type="protein sequence ID" value="BES83668.1"/>
    <property type="molecule type" value="Genomic_DNA"/>
</dbReference>
<evidence type="ECO:0000313" key="2">
    <source>
        <dbReference type="EMBL" id="BES83668.1"/>
    </source>
</evidence>
<organism evidence="2 3">
    <name type="scientific">Pectobacterium araliae</name>
    <dbReference type="NCBI Taxonomy" id="3073862"/>
    <lineage>
        <taxon>Bacteria</taxon>
        <taxon>Pseudomonadati</taxon>
        <taxon>Pseudomonadota</taxon>
        <taxon>Gammaproteobacteria</taxon>
        <taxon>Enterobacterales</taxon>
        <taxon>Pectobacteriaceae</taxon>
        <taxon>Pectobacterium</taxon>
    </lineage>
</organism>
<keyword evidence="1" id="KW-0732">Signal</keyword>
<name>A0AAN0MK45_9GAMM</name>
<sequence>MKIKNKVSTLFAVSFLTLGLSSQSLAAEVTVWVWDPNFNVAAMHEASSIYTKADPSFSLKVIDSGKEDIEQKLNTMLASGVKCTLPLVQWGRALFYSGVMRTIWIIRYSISSLEMSILSRL</sequence>
<keyword evidence="3" id="KW-1185">Reference proteome</keyword>
<evidence type="ECO:0000313" key="3">
    <source>
        <dbReference type="Proteomes" id="UP001377830"/>
    </source>
</evidence>
<dbReference type="SUPFAM" id="SSF53850">
    <property type="entry name" value="Periplasmic binding protein-like II"/>
    <property type="match status" value="1"/>
</dbReference>
<reference evidence="3" key="1">
    <citation type="journal article" date="2024" name="Int. J. Syst. Evol. Microbiol.">
        <title>Pectobacterium araliae sp. nov., a pathogen causing bacterial soft rot of Japanese angelica tree in Japan.</title>
        <authorList>
            <person name="Sawada H."/>
            <person name="Someya N."/>
            <person name="Morohoshi T."/>
            <person name="Ono M."/>
            <person name="Satou M."/>
        </authorList>
    </citation>
    <scope>NUCLEOTIDE SEQUENCE [LARGE SCALE GENOMIC DNA]</scope>
    <source>
        <strain evidence="3">MAFF 302110</strain>
    </source>
</reference>